<dbReference type="HOGENOM" id="CLU_007383_1_7_0"/>
<reference evidence="3 4" key="1">
    <citation type="journal article" date="2015" name="PeerJ">
        <title>First genomic representation of candidate bacterial phylum KSB3 points to enhanced environmental sensing as a trigger of wastewater bulking.</title>
        <authorList>
            <person name="Sekiguchi Y."/>
            <person name="Ohashi A."/>
            <person name="Parks D.H."/>
            <person name="Yamauchi T."/>
            <person name="Tyson G.W."/>
            <person name="Hugenholtz P."/>
        </authorList>
    </citation>
    <scope>NUCLEOTIDE SEQUENCE [LARGE SCALE GENOMIC DNA]</scope>
</reference>
<dbReference type="AlphaFoldDB" id="A0A081BMV1"/>
<dbReference type="Pfam" id="PF01370">
    <property type="entry name" value="Epimerase"/>
    <property type="match status" value="1"/>
</dbReference>
<evidence type="ECO:0000313" key="3">
    <source>
        <dbReference type="EMBL" id="GAK51717.1"/>
    </source>
</evidence>
<dbReference type="PRINTS" id="PR01713">
    <property type="entry name" value="NUCEPIMERASE"/>
</dbReference>
<feature type="domain" description="NAD-dependent epimerase/dehydratase" evidence="2">
    <location>
        <begin position="12"/>
        <end position="252"/>
    </location>
</feature>
<proteinExistence type="inferred from homology"/>
<dbReference type="Gene3D" id="3.40.50.720">
    <property type="entry name" value="NAD(P)-binding Rossmann-like Domain"/>
    <property type="match status" value="1"/>
</dbReference>
<name>A0A081BMV1_9BACT</name>
<dbReference type="PANTHER" id="PTHR43000">
    <property type="entry name" value="DTDP-D-GLUCOSE 4,6-DEHYDRATASE-RELATED"/>
    <property type="match status" value="1"/>
</dbReference>
<dbReference type="EMBL" id="DF820457">
    <property type="protein sequence ID" value="GAK51717.1"/>
    <property type="molecule type" value="Genomic_DNA"/>
</dbReference>
<evidence type="ECO:0000256" key="1">
    <source>
        <dbReference type="ARBA" id="ARBA00007637"/>
    </source>
</evidence>
<dbReference type="InterPro" id="IPR036291">
    <property type="entry name" value="NAD(P)-bd_dom_sf"/>
</dbReference>
<evidence type="ECO:0000259" key="2">
    <source>
        <dbReference type="Pfam" id="PF01370"/>
    </source>
</evidence>
<gene>
    <name evidence="3" type="ORF">U14_02962</name>
</gene>
<keyword evidence="4" id="KW-1185">Reference proteome</keyword>
<sequence length="331" mass="37497">MPGFESYHGKHILITGGLGFIGSNLAIRLVELGADVTLVDSMIPAYGGNVFNIAPIKSQVRVNFSDVRDPYSMEYLVKDQDFLFNLAGQVSHIDSMTDPLTDLDINARAQVFILEACRKFNPSARIIFASTRQVYGKPQYLPVDERHPLHPVDVNGINTVAGEWYHTLYHDVYDLFTVSLRLTNTYGPRQLLKHNRQGFIGVFVRQLLTGETIRIFGDGLQIRDMNYVDDVVDALLVAGIKDECCGEVFNLGGNEPINLLNLVELLIELRGSGTFEIVPFPPEKKRIDIGDYYGDYRKFSQLTGWTPNTPLREGFAKMFWYYQECLEHYLA</sequence>
<protein>
    <submittedName>
        <fullName evidence="3">NAD-dependent epimerase/dehydratase</fullName>
    </submittedName>
</protein>
<dbReference type="SUPFAM" id="SSF51735">
    <property type="entry name" value="NAD(P)-binding Rossmann-fold domains"/>
    <property type="match status" value="1"/>
</dbReference>
<accession>A0A081BMV1</accession>
<organism evidence="3 4">
    <name type="scientific">Candidatus Moduliflexus flocculans</name>
    <dbReference type="NCBI Taxonomy" id="1499966"/>
    <lineage>
        <taxon>Bacteria</taxon>
        <taxon>Candidatus Moduliflexota</taxon>
        <taxon>Candidatus Moduliflexia</taxon>
        <taxon>Candidatus Moduliflexales</taxon>
        <taxon>Candidatus Moduliflexaceae</taxon>
    </lineage>
</organism>
<dbReference type="STRING" id="1499966.U14_02962"/>
<comment type="similarity">
    <text evidence="1">Belongs to the NAD(P)-dependent epimerase/dehydratase family.</text>
</comment>
<dbReference type="InterPro" id="IPR001509">
    <property type="entry name" value="Epimerase_deHydtase"/>
</dbReference>
<dbReference type="Proteomes" id="UP000030700">
    <property type="component" value="Unassembled WGS sequence"/>
</dbReference>
<evidence type="ECO:0000313" key="4">
    <source>
        <dbReference type="Proteomes" id="UP000030700"/>
    </source>
</evidence>